<dbReference type="SUPFAM" id="SSF52540">
    <property type="entry name" value="P-loop containing nucleoside triphosphate hydrolases"/>
    <property type="match status" value="1"/>
</dbReference>
<evidence type="ECO:0000256" key="2">
    <source>
        <dbReference type="ARBA" id="ARBA00022840"/>
    </source>
</evidence>
<dbReference type="GO" id="GO:0009898">
    <property type="term" value="C:cytoplasmic side of plasma membrane"/>
    <property type="evidence" value="ECO:0007669"/>
    <property type="project" value="TreeGrafter"/>
</dbReference>
<keyword evidence="2" id="KW-0067">ATP-binding</keyword>
<dbReference type="PANTHER" id="PTHR43384">
    <property type="entry name" value="SEPTUM SITE-DETERMINING PROTEIN MIND HOMOLOG, CHLOROPLASTIC-RELATED"/>
    <property type="match status" value="1"/>
</dbReference>
<keyword evidence="1" id="KW-0547">Nucleotide-binding</keyword>
<dbReference type="eggNOG" id="COG4963">
    <property type="taxonomic scope" value="Bacteria"/>
</dbReference>
<sequence length="427" mass="44818">MDKENENNASVEGITTAVFCREGDLKQFTDVFARLGRSCTAAQKGGIDEAQAWLTQHDAPGLLIVDISASPFPVPALADLAALAGPGCRIVAVGAEENVELYRSLLSAGAFDYLVSPVADALVVELLNRADSDRWLGMPDASSVRVGQTIAVTGAAGGAGTSTVAALLGRWIAEAAKYPTLLVDFDRRKGDLALLLGLKADNGLAGILSAAEIDYRLIARTVLADGEKKRLSLLAQRPGPETPVDPQLLLQLGGALCELFSVSIWDIPSHRPAGSAEILKNADVCVILIDYTVSNARAAKILLAELGAPQPGQRRFLVANHCRAGAGKRSKPVLTREEFENFLGVKVDFELPNAGTVLDASLLQGALTSQAAPAFARSIEGLACGLLGRAGAHSTTPGFAERYFPTVMKLLKLLKLTGSKDSAKAAA</sequence>
<dbReference type="GO" id="GO:0051782">
    <property type="term" value="P:negative regulation of cell division"/>
    <property type="evidence" value="ECO:0007669"/>
    <property type="project" value="TreeGrafter"/>
</dbReference>
<dbReference type="eggNOG" id="COG2204">
    <property type="taxonomic scope" value="Bacteria"/>
</dbReference>
<dbReference type="Proteomes" id="UP000014400">
    <property type="component" value="Unassembled WGS sequence"/>
</dbReference>
<evidence type="ECO:0000313" key="4">
    <source>
        <dbReference type="Proteomes" id="UP000014400"/>
    </source>
</evidence>
<name>S3BYD7_9BURK</name>
<dbReference type="SUPFAM" id="SSF52172">
    <property type="entry name" value="CheY-like"/>
    <property type="match status" value="1"/>
</dbReference>
<organism evidence="3 4">
    <name type="scientific">Sutterella wadsworthensis HGA0223</name>
    <dbReference type="NCBI Taxonomy" id="1203554"/>
    <lineage>
        <taxon>Bacteria</taxon>
        <taxon>Pseudomonadati</taxon>
        <taxon>Pseudomonadota</taxon>
        <taxon>Betaproteobacteria</taxon>
        <taxon>Burkholderiales</taxon>
        <taxon>Sutterellaceae</taxon>
        <taxon>Sutterella</taxon>
    </lineage>
</organism>
<keyword evidence="4" id="KW-1185">Reference proteome</keyword>
<dbReference type="InterPro" id="IPR011006">
    <property type="entry name" value="CheY-like_superfamily"/>
</dbReference>
<accession>S3BYD7</accession>
<dbReference type="Gene3D" id="3.40.50.300">
    <property type="entry name" value="P-loop containing nucleotide triphosphate hydrolases"/>
    <property type="match status" value="1"/>
</dbReference>
<gene>
    <name evidence="3" type="ORF">HMPREF1476_01353</name>
</gene>
<evidence type="ECO:0000256" key="1">
    <source>
        <dbReference type="ARBA" id="ARBA00022741"/>
    </source>
</evidence>
<proteinExistence type="predicted"/>
<dbReference type="GeneID" id="64060858"/>
<comment type="caution">
    <text evidence="3">The sequence shown here is derived from an EMBL/GenBank/DDBJ whole genome shotgun (WGS) entry which is preliminary data.</text>
</comment>
<dbReference type="STRING" id="1203554.HMPREF1476_01353"/>
<dbReference type="InterPro" id="IPR027417">
    <property type="entry name" value="P-loop_NTPase"/>
</dbReference>
<dbReference type="EMBL" id="ATCF01000018">
    <property type="protein sequence ID" value="EPD99082.1"/>
    <property type="molecule type" value="Genomic_DNA"/>
</dbReference>
<dbReference type="RefSeq" id="WP_016474579.1">
    <property type="nucleotide sequence ID" value="NZ_KE150480.1"/>
</dbReference>
<dbReference type="GO" id="GO:0005829">
    <property type="term" value="C:cytosol"/>
    <property type="evidence" value="ECO:0007669"/>
    <property type="project" value="TreeGrafter"/>
</dbReference>
<evidence type="ECO:0008006" key="5">
    <source>
        <dbReference type="Google" id="ProtNLM"/>
    </source>
</evidence>
<dbReference type="PATRIC" id="fig|1203554.3.peg.1415"/>
<dbReference type="GO" id="GO:0016887">
    <property type="term" value="F:ATP hydrolysis activity"/>
    <property type="evidence" value="ECO:0007669"/>
    <property type="project" value="TreeGrafter"/>
</dbReference>
<evidence type="ECO:0000313" key="3">
    <source>
        <dbReference type="EMBL" id="EPD99082.1"/>
    </source>
</evidence>
<protein>
    <recommendedName>
        <fullName evidence="5">Response regulatory domain-containing protein</fullName>
    </recommendedName>
</protein>
<dbReference type="PANTHER" id="PTHR43384:SF6">
    <property type="entry name" value="SEPTUM SITE-DETERMINING PROTEIN MIND HOMOLOG, CHLOROPLASTIC"/>
    <property type="match status" value="1"/>
</dbReference>
<dbReference type="HOGENOM" id="CLU_033160_0_1_4"/>
<dbReference type="AlphaFoldDB" id="S3BYD7"/>
<dbReference type="InterPro" id="IPR050625">
    <property type="entry name" value="ParA/MinD_ATPase"/>
</dbReference>
<dbReference type="GO" id="GO:0005524">
    <property type="term" value="F:ATP binding"/>
    <property type="evidence" value="ECO:0007669"/>
    <property type="project" value="UniProtKB-KW"/>
</dbReference>
<dbReference type="Gene3D" id="3.40.50.2300">
    <property type="match status" value="1"/>
</dbReference>
<reference evidence="3 4" key="1">
    <citation type="submission" date="2013-04" db="EMBL/GenBank/DDBJ databases">
        <title>The Genome Sequence of Sutterella wadsworthensis HGA0223.</title>
        <authorList>
            <consortium name="The Broad Institute Genomics Platform"/>
            <person name="Earl A."/>
            <person name="Ward D."/>
            <person name="Feldgarden M."/>
            <person name="Gevers D."/>
            <person name="Schmidt T.M."/>
            <person name="Dover J."/>
            <person name="Dai D."/>
            <person name="Walker B."/>
            <person name="Young S."/>
            <person name="Zeng Q."/>
            <person name="Gargeya S."/>
            <person name="Fitzgerald M."/>
            <person name="Haas B."/>
            <person name="Abouelleil A."/>
            <person name="Allen A.W."/>
            <person name="Alvarado L."/>
            <person name="Arachchi H.M."/>
            <person name="Berlin A.M."/>
            <person name="Chapman S.B."/>
            <person name="Gainer-Dewar J."/>
            <person name="Goldberg J."/>
            <person name="Griggs A."/>
            <person name="Gujja S."/>
            <person name="Hansen M."/>
            <person name="Howarth C."/>
            <person name="Imamovic A."/>
            <person name="Ireland A."/>
            <person name="Larimer J."/>
            <person name="McCowan C."/>
            <person name="Murphy C."/>
            <person name="Pearson M."/>
            <person name="Poon T.W."/>
            <person name="Priest M."/>
            <person name="Roberts A."/>
            <person name="Saif S."/>
            <person name="Shea T."/>
            <person name="Sisk P."/>
            <person name="Sykes S."/>
            <person name="Wortman J."/>
            <person name="Nusbaum C."/>
            <person name="Birren B."/>
        </authorList>
    </citation>
    <scope>NUCLEOTIDE SEQUENCE [LARGE SCALE GENOMIC DNA]</scope>
    <source>
        <strain evidence="3 4">HGA0223</strain>
    </source>
</reference>